<dbReference type="SMART" id="SM00100">
    <property type="entry name" value="cNMP"/>
    <property type="match status" value="1"/>
</dbReference>
<keyword evidence="8" id="KW-1185">Reference proteome</keyword>
<dbReference type="Pfam" id="PF03445">
    <property type="entry name" value="DUF294"/>
    <property type="match status" value="1"/>
</dbReference>
<dbReference type="SUPFAM" id="SSF54631">
    <property type="entry name" value="CBS-domain pair"/>
    <property type="match status" value="1"/>
</dbReference>
<dbReference type="CDD" id="cd00038">
    <property type="entry name" value="CAP_ED"/>
    <property type="match status" value="1"/>
</dbReference>
<gene>
    <name evidence="5" type="ORF">HZY62_19305</name>
    <name evidence="6" type="ORF">LX92_03310</name>
</gene>
<evidence type="ECO:0000313" key="7">
    <source>
        <dbReference type="Proteomes" id="UP000245667"/>
    </source>
</evidence>
<dbReference type="Gene3D" id="2.60.120.10">
    <property type="entry name" value="Jelly Rolls"/>
    <property type="match status" value="1"/>
</dbReference>
<dbReference type="InterPro" id="IPR000595">
    <property type="entry name" value="cNMP-bd_dom"/>
</dbReference>
<dbReference type="InterPro" id="IPR014710">
    <property type="entry name" value="RmlC-like_jellyroll"/>
</dbReference>
<name>A0A316DWU6_9FLAO</name>
<dbReference type="RefSeq" id="WP_109652987.1">
    <property type="nucleotide sequence ID" value="NZ_JACWLN010000013.1"/>
</dbReference>
<dbReference type="PROSITE" id="PS50042">
    <property type="entry name" value="CNMP_BINDING_3"/>
    <property type="match status" value="1"/>
</dbReference>
<dbReference type="PROSITE" id="PS51371">
    <property type="entry name" value="CBS"/>
    <property type="match status" value="2"/>
</dbReference>
<dbReference type="OrthoDB" id="9810963at2"/>
<dbReference type="SMART" id="SM00116">
    <property type="entry name" value="CBS"/>
    <property type="match status" value="2"/>
</dbReference>
<evidence type="ECO:0000313" key="6">
    <source>
        <dbReference type="EMBL" id="PWK21958.1"/>
    </source>
</evidence>
<dbReference type="AlphaFoldDB" id="A0A316DWU6"/>
<accession>A0A316DWU6</accession>
<evidence type="ECO:0000259" key="4">
    <source>
        <dbReference type="PROSITE" id="PS51371"/>
    </source>
</evidence>
<dbReference type="Gene3D" id="3.10.580.10">
    <property type="entry name" value="CBS-domain"/>
    <property type="match status" value="1"/>
</dbReference>
<dbReference type="SUPFAM" id="SSF51206">
    <property type="entry name" value="cAMP-binding domain-like"/>
    <property type="match status" value="1"/>
</dbReference>
<comment type="caution">
    <text evidence="6">The sequence shown here is derived from an EMBL/GenBank/DDBJ whole genome shotgun (WGS) entry which is preliminary data.</text>
</comment>
<reference evidence="5 8" key="2">
    <citation type="submission" date="2020-07" db="EMBL/GenBank/DDBJ databases">
        <title>The draft genome sequence of Maribacter polysiphoniae KCTC 22021.</title>
        <authorList>
            <person name="Mu L."/>
        </authorList>
    </citation>
    <scope>NUCLEOTIDE SEQUENCE [LARGE SCALE GENOMIC DNA]</scope>
    <source>
        <strain evidence="5 8">KCTC 22021</strain>
    </source>
</reference>
<sequence length="636" mass="71623">MKNTIAERIYDFLKDFPPFNALDEGQLMTICEQVKIGYYDLGDYVFQKEDDLHDAFYVVKDGAVGIFREGDVLVDECDEGDIFGLRALIRQSAYQLSAKAIEESIVYAISSDLLEAYITSNIDANKFIMASFASNTLNPYLDREIGRPYSLEGEFNQQTGHLAYLQNVGFKKNPVTCPEDTNIKTAATTMTEKKVGSIIITNNDKPRGIITDKDLRTKIATGKSSISDMVTQIMSSPVITIPENISIAEAQITMLRNKITHLCITKDGTNDSVLVGVMSEHDIVVAQSNNPSYLIKEVKRAETASKLHEVRQKSQGLMQRYLDQHIPVSLVSKIISAINEAICQKVIELSIDEMGQQPPTVFSWLSLGSQGRGEQLLLTDQDNALVYGDVSPEHQEKTKTYFLAFAQLVTEKLNVVGFEFCPAQMMASNPKWCLSLTEWKNQFNDWITKPDEDKIMLSTIFFDYDRVYGDANLVDQMSGSIFQSIDNYGIFLNFLALNAIKNPPPLSFFRQFLVESSGEHKDLFDIKSRAMMPLVDAARLLVLSNGIKEHNNTIKRFEVLAGLEPQNKDLYNACIDAFKILLRFRTVEGLKHNDSGRFIDLKSLSKANRLKLKGCFGSIKDIQELIKVRFKLAQIM</sequence>
<evidence type="ECO:0000313" key="5">
    <source>
        <dbReference type="EMBL" id="MBD1262753.1"/>
    </source>
</evidence>
<evidence type="ECO:0000256" key="1">
    <source>
        <dbReference type="ARBA" id="ARBA00023122"/>
    </source>
</evidence>
<evidence type="ECO:0000256" key="2">
    <source>
        <dbReference type="PROSITE-ProRule" id="PRU00703"/>
    </source>
</evidence>
<dbReference type="Pfam" id="PF00027">
    <property type="entry name" value="cNMP_binding"/>
    <property type="match status" value="1"/>
</dbReference>
<dbReference type="InterPro" id="IPR018821">
    <property type="entry name" value="DUF294_put_nucleoTrafse_sb-bd"/>
</dbReference>
<dbReference type="CDD" id="cd04587">
    <property type="entry name" value="CBS_pair_CAP-ED_NT_Pol-beta-like_DUF294_assoc"/>
    <property type="match status" value="1"/>
</dbReference>
<dbReference type="PANTHER" id="PTHR43080">
    <property type="entry name" value="CBS DOMAIN-CONTAINING PROTEIN CBSX3, MITOCHONDRIAL"/>
    <property type="match status" value="1"/>
</dbReference>
<dbReference type="CDD" id="cd05401">
    <property type="entry name" value="NT_GlnE_GlnD_like"/>
    <property type="match status" value="1"/>
</dbReference>
<dbReference type="InterPro" id="IPR000644">
    <property type="entry name" value="CBS_dom"/>
</dbReference>
<dbReference type="Pfam" id="PF10335">
    <property type="entry name" value="DUF294_C"/>
    <property type="match status" value="1"/>
</dbReference>
<reference evidence="6 7" key="1">
    <citation type="submission" date="2018-05" db="EMBL/GenBank/DDBJ databases">
        <title>Genomic Encyclopedia of Archaeal and Bacterial Type Strains, Phase II (KMG-II): from individual species to whole genera.</title>
        <authorList>
            <person name="Goeker M."/>
        </authorList>
    </citation>
    <scope>NUCLEOTIDE SEQUENCE [LARGE SCALE GENOMIC DNA]</scope>
    <source>
        <strain evidence="6 7">DSM 23514</strain>
    </source>
</reference>
<keyword evidence="1 2" id="KW-0129">CBS domain</keyword>
<dbReference type="PANTHER" id="PTHR43080:SF2">
    <property type="entry name" value="CBS DOMAIN-CONTAINING PROTEIN"/>
    <property type="match status" value="1"/>
</dbReference>
<feature type="domain" description="CBS" evidence="4">
    <location>
        <begin position="170"/>
        <end position="225"/>
    </location>
</feature>
<proteinExistence type="predicted"/>
<dbReference type="EMBL" id="QGGQ01000009">
    <property type="protein sequence ID" value="PWK21958.1"/>
    <property type="molecule type" value="Genomic_DNA"/>
</dbReference>
<protein>
    <submittedName>
        <fullName evidence="6">CBS domain-containing protein</fullName>
    </submittedName>
</protein>
<dbReference type="InterPro" id="IPR005105">
    <property type="entry name" value="GlnD_Uridyltrans_N"/>
</dbReference>
<organism evidence="6 7">
    <name type="scientific">Maribacter polysiphoniae</name>
    <dbReference type="NCBI Taxonomy" id="429344"/>
    <lineage>
        <taxon>Bacteria</taxon>
        <taxon>Pseudomonadati</taxon>
        <taxon>Bacteroidota</taxon>
        <taxon>Flavobacteriia</taxon>
        <taxon>Flavobacteriales</taxon>
        <taxon>Flavobacteriaceae</taxon>
        <taxon>Maribacter</taxon>
    </lineage>
</organism>
<evidence type="ECO:0000313" key="8">
    <source>
        <dbReference type="Proteomes" id="UP000651837"/>
    </source>
</evidence>
<dbReference type="InterPro" id="IPR046342">
    <property type="entry name" value="CBS_dom_sf"/>
</dbReference>
<feature type="domain" description="Cyclic nucleotide-binding" evidence="3">
    <location>
        <begin position="18"/>
        <end position="135"/>
    </location>
</feature>
<feature type="domain" description="CBS" evidence="4">
    <location>
        <begin position="234"/>
        <end position="294"/>
    </location>
</feature>
<dbReference type="Proteomes" id="UP000651837">
    <property type="component" value="Unassembled WGS sequence"/>
</dbReference>
<evidence type="ECO:0000259" key="3">
    <source>
        <dbReference type="PROSITE" id="PS50042"/>
    </source>
</evidence>
<dbReference type="Pfam" id="PF00571">
    <property type="entry name" value="CBS"/>
    <property type="match status" value="2"/>
</dbReference>
<dbReference type="InterPro" id="IPR051257">
    <property type="entry name" value="Diverse_CBS-Domain"/>
</dbReference>
<dbReference type="EMBL" id="JACWLN010000013">
    <property type="protein sequence ID" value="MBD1262753.1"/>
    <property type="molecule type" value="Genomic_DNA"/>
</dbReference>
<dbReference type="Proteomes" id="UP000245667">
    <property type="component" value="Unassembled WGS sequence"/>
</dbReference>
<dbReference type="GO" id="GO:0008773">
    <property type="term" value="F:[protein-PII] uridylyltransferase activity"/>
    <property type="evidence" value="ECO:0007669"/>
    <property type="project" value="InterPro"/>
</dbReference>
<dbReference type="InterPro" id="IPR018490">
    <property type="entry name" value="cNMP-bd_dom_sf"/>
</dbReference>